<dbReference type="GO" id="GO:0003700">
    <property type="term" value="F:DNA-binding transcription factor activity"/>
    <property type="evidence" value="ECO:0007669"/>
    <property type="project" value="InterPro"/>
</dbReference>
<name>A0A3P7DI23_WUCBA</name>
<dbReference type="OMA" id="FGPERQN"/>
<evidence type="ECO:0000256" key="1">
    <source>
        <dbReference type="SAM" id="MobiDB-lite"/>
    </source>
</evidence>
<feature type="compositionally biased region" description="Basic and acidic residues" evidence="1">
    <location>
        <begin position="392"/>
        <end position="402"/>
    </location>
</feature>
<evidence type="ECO:0000259" key="2">
    <source>
        <dbReference type="PROSITE" id="PS00036"/>
    </source>
</evidence>
<organism evidence="3 4">
    <name type="scientific">Wuchereria bancrofti</name>
    <dbReference type="NCBI Taxonomy" id="6293"/>
    <lineage>
        <taxon>Eukaryota</taxon>
        <taxon>Metazoa</taxon>
        <taxon>Ecdysozoa</taxon>
        <taxon>Nematoda</taxon>
        <taxon>Chromadorea</taxon>
        <taxon>Rhabditida</taxon>
        <taxon>Spirurina</taxon>
        <taxon>Spiruromorpha</taxon>
        <taxon>Filarioidea</taxon>
        <taxon>Onchocercidae</taxon>
        <taxon>Wuchereria</taxon>
    </lineage>
</organism>
<protein>
    <recommendedName>
        <fullName evidence="2">BZIP domain-containing protein</fullName>
    </recommendedName>
</protein>
<dbReference type="Gene3D" id="3.40.50.11960">
    <property type="match status" value="1"/>
</dbReference>
<sequence length="472" mass="54054">MSEILDRVTRINQDLDRVTRMSEILDRVTRMSETFDRVTRINQDLDRVTGMTEILDRVTRMSETLDRVTRIGQTLGNENSTLKRKNELLLDTKYYVARLKLVSLKTVEKINEWKASTRNVNVGAIVYNYDGEFRSMEQLKQQMSTWRAEIQICLLSAGTDLDHYLQVTVCKRLERSADWSENLYRFCADEQIELVELDPDAETIEELSGYHELYGVPRIKQILEAGNWSDKTMKLNPLESNEQRDFKKIDLPINKPAKKSSKNSFGDEEFGSDDCDMTNEEKEMILKLFGRPKVLFDSLIKDADVPDRAVIDYFKLEVEKFKKQNKVAANKRRKKKKSKVTTANEFGEFVGARDLMSSNVLTQNSSNTKNEQIGVDIHMHREQESSVGNCKKSPESPKKDSYKLNSVSQSMIDGLFEKSVDEQGTNLARSALLKMPFGPERQNLAADTMAAVIKSIGDSDFFNSSSDDEPHT</sequence>
<proteinExistence type="predicted"/>
<dbReference type="OrthoDB" id="5840611at2759"/>
<dbReference type="InParanoid" id="A0A3P7DI23"/>
<gene>
    <name evidence="3" type="ORF">WBA_LOCUS2837</name>
</gene>
<dbReference type="EMBL" id="UYWW01000853">
    <property type="protein sequence ID" value="VDM09451.1"/>
    <property type="molecule type" value="Genomic_DNA"/>
</dbReference>
<feature type="domain" description="BZIP" evidence="2">
    <location>
        <begin position="320"/>
        <end position="335"/>
    </location>
</feature>
<evidence type="ECO:0000313" key="4">
    <source>
        <dbReference type="Proteomes" id="UP000270924"/>
    </source>
</evidence>
<dbReference type="Proteomes" id="UP000270924">
    <property type="component" value="Unassembled WGS sequence"/>
</dbReference>
<reference evidence="3 4" key="1">
    <citation type="submission" date="2018-11" db="EMBL/GenBank/DDBJ databases">
        <authorList>
            <consortium name="Pathogen Informatics"/>
        </authorList>
    </citation>
    <scope>NUCLEOTIDE SEQUENCE [LARGE SCALE GENOMIC DNA]</scope>
</reference>
<keyword evidence="4" id="KW-1185">Reference proteome</keyword>
<feature type="region of interest" description="Disordered" evidence="1">
    <location>
        <begin position="380"/>
        <end position="404"/>
    </location>
</feature>
<accession>A0A3P7DI23</accession>
<dbReference type="InterPro" id="IPR004827">
    <property type="entry name" value="bZIP"/>
</dbReference>
<evidence type="ECO:0000313" key="3">
    <source>
        <dbReference type="EMBL" id="VDM09451.1"/>
    </source>
</evidence>
<dbReference type="AlphaFoldDB" id="A0A3P7DI23"/>
<dbReference type="PROSITE" id="PS00036">
    <property type="entry name" value="BZIP_BASIC"/>
    <property type="match status" value="1"/>
</dbReference>